<dbReference type="PROSITE" id="PS52050">
    <property type="entry name" value="WYL"/>
    <property type="match status" value="1"/>
</dbReference>
<dbReference type="InterPro" id="IPR026881">
    <property type="entry name" value="WYL_dom"/>
</dbReference>
<name>A0ABN3HRH4_9ACTN</name>
<dbReference type="Pfam" id="PF13280">
    <property type="entry name" value="WYL"/>
    <property type="match status" value="1"/>
</dbReference>
<sequence>MKRGALVGWLGRLDATELAEILRRRPDALSSPAPADLEDLAARLSDRAAVAGVLETLPLPALQVLKALGDGPMPQDRLAAELGRAPGDPEVDAVLQVLTQRALVWSDRDGLMPILPYAPDTGGSFEPVPPAPRLIPADRLQIMRTATERPVLQLVNWWSGPPLRQVVVRVLHSLPPDTAVAGDSLAPLVHWTAPLTAGGVPDLSEKVGQVLVDAAELGICAEPQPGYFAIGPAGRALADGRPLVPAQRLQVRPAGSVVVSEDPDLLDEVAAALELERFAPTVAGSSEPPAETIAALRAAGYAPEAEAGKVTLRRRANPAELARHLAVPLQRDASPLEQIRRRAPRLTPAQAELLAEAVERGTPVWIRYVDAGGRASERVIEPAALAGSTIEAFCRLRRDDRAFALERIVAAAAVQDRA</sequence>
<reference evidence="2 3" key="1">
    <citation type="journal article" date="2019" name="Int. J. Syst. Evol. Microbiol.">
        <title>The Global Catalogue of Microorganisms (GCM) 10K type strain sequencing project: providing services to taxonomists for standard genome sequencing and annotation.</title>
        <authorList>
            <consortium name="The Broad Institute Genomics Platform"/>
            <consortium name="The Broad Institute Genome Sequencing Center for Infectious Disease"/>
            <person name="Wu L."/>
            <person name="Ma J."/>
        </authorList>
    </citation>
    <scope>NUCLEOTIDE SEQUENCE [LARGE SCALE GENOMIC DNA]</scope>
    <source>
        <strain evidence="2 3">JCM 3272</strain>
    </source>
</reference>
<evidence type="ECO:0000259" key="1">
    <source>
        <dbReference type="Pfam" id="PF13280"/>
    </source>
</evidence>
<dbReference type="RefSeq" id="WP_344619512.1">
    <property type="nucleotide sequence ID" value="NZ_BAAARV010000102.1"/>
</dbReference>
<comment type="caution">
    <text evidence="2">The sequence shown here is derived from an EMBL/GenBank/DDBJ whole genome shotgun (WGS) entry which is preliminary data.</text>
</comment>
<dbReference type="EMBL" id="BAAARV010000102">
    <property type="protein sequence ID" value="GAA2386529.1"/>
    <property type="molecule type" value="Genomic_DNA"/>
</dbReference>
<dbReference type="Proteomes" id="UP001501444">
    <property type="component" value="Unassembled WGS sequence"/>
</dbReference>
<accession>A0ABN3HRH4</accession>
<evidence type="ECO:0000313" key="3">
    <source>
        <dbReference type="Proteomes" id="UP001501444"/>
    </source>
</evidence>
<feature type="domain" description="WYL" evidence="1">
    <location>
        <begin position="352"/>
        <end position="411"/>
    </location>
</feature>
<gene>
    <name evidence="2" type="ORF">GCM10010170_097030</name>
</gene>
<organism evidence="2 3">
    <name type="scientific">Dactylosporangium salmoneum</name>
    <dbReference type="NCBI Taxonomy" id="53361"/>
    <lineage>
        <taxon>Bacteria</taxon>
        <taxon>Bacillati</taxon>
        <taxon>Actinomycetota</taxon>
        <taxon>Actinomycetes</taxon>
        <taxon>Micromonosporales</taxon>
        <taxon>Micromonosporaceae</taxon>
        <taxon>Dactylosporangium</taxon>
    </lineage>
</organism>
<evidence type="ECO:0000313" key="2">
    <source>
        <dbReference type="EMBL" id="GAA2386529.1"/>
    </source>
</evidence>
<proteinExistence type="predicted"/>
<protein>
    <recommendedName>
        <fullName evidence="1">WYL domain-containing protein</fullName>
    </recommendedName>
</protein>
<keyword evidence="3" id="KW-1185">Reference proteome</keyword>